<name>A0A9P4H0G9_9PLEO</name>
<feature type="transmembrane region" description="Helical" evidence="1">
    <location>
        <begin position="357"/>
        <end position="382"/>
    </location>
</feature>
<sequence length="386" mass="43528">MPCRHNASDSLRTELAHILGFPEYPASTAAEPYLNYITNRYVGRGTLEDYLRLVIDTVQHLSDDGQNTKRQGNSIQGLLDTLAGSTSDYFSDTDPGSPARRGDVEDTIMYIIGTWTVLLSSFMHLPVVGGVRKIVLAYNLRMQENFEAKCQPYEGSISTLSLHVAATRLNAYTLSVFGAVDIAWTHNISRHILLSKRNGRHVLELFALPCALDASTLASDAIGINPEYAQEIRESYSVLFNAWSDIPRHAKIWKMFGIQRFCWCWSCAAAKYRSQAISVLQRSSGKRTRSAKGTPRAPTSEFDPLLVDLMQNEPSEWTPELFPCLWSRIMALEEHVQAAKPWNVWILFRDRRDTLQFWTFLFATVVVMLTIVQVILGVVQVVGSFE</sequence>
<proteinExistence type="predicted"/>
<evidence type="ECO:0000256" key="1">
    <source>
        <dbReference type="SAM" id="Phobius"/>
    </source>
</evidence>
<evidence type="ECO:0000313" key="3">
    <source>
        <dbReference type="Proteomes" id="UP000799777"/>
    </source>
</evidence>
<dbReference type="Proteomes" id="UP000799777">
    <property type="component" value="Unassembled WGS sequence"/>
</dbReference>
<organism evidence="2 3">
    <name type="scientific">Setomelanomma holmii</name>
    <dbReference type="NCBI Taxonomy" id="210430"/>
    <lineage>
        <taxon>Eukaryota</taxon>
        <taxon>Fungi</taxon>
        <taxon>Dikarya</taxon>
        <taxon>Ascomycota</taxon>
        <taxon>Pezizomycotina</taxon>
        <taxon>Dothideomycetes</taxon>
        <taxon>Pleosporomycetidae</taxon>
        <taxon>Pleosporales</taxon>
        <taxon>Pleosporineae</taxon>
        <taxon>Phaeosphaeriaceae</taxon>
        <taxon>Setomelanomma</taxon>
    </lineage>
</organism>
<gene>
    <name evidence="2" type="ORF">EK21DRAFT_104412</name>
</gene>
<keyword evidence="3" id="KW-1185">Reference proteome</keyword>
<evidence type="ECO:0000313" key="2">
    <source>
        <dbReference type="EMBL" id="KAF2024787.1"/>
    </source>
</evidence>
<keyword evidence="1" id="KW-0472">Membrane</keyword>
<reference evidence="2" key="1">
    <citation type="journal article" date="2020" name="Stud. Mycol.">
        <title>101 Dothideomycetes genomes: a test case for predicting lifestyles and emergence of pathogens.</title>
        <authorList>
            <person name="Haridas S."/>
            <person name="Albert R."/>
            <person name="Binder M."/>
            <person name="Bloem J."/>
            <person name="Labutti K."/>
            <person name="Salamov A."/>
            <person name="Andreopoulos B."/>
            <person name="Baker S."/>
            <person name="Barry K."/>
            <person name="Bills G."/>
            <person name="Bluhm B."/>
            <person name="Cannon C."/>
            <person name="Castanera R."/>
            <person name="Culley D."/>
            <person name="Daum C."/>
            <person name="Ezra D."/>
            <person name="Gonzalez J."/>
            <person name="Henrissat B."/>
            <person name="Kuo A."/>
            <person name="Liang C."/>
            <person name="Lipzen A."/>
            <person name="Lutzoni F."/>
            <person name="Magnuson J."/>
            <person name="Mondo S."/>
            <person name="Nolan M."/>
            <person name="Ohm R."/>
            <person name="Pangilinan J."/>
            <person name="Park H.-J."/>
            <person name="Ramirez L."/>
            <person name="Alfaro M."/>
            <person name="Sun H."/>
            <person name="Tritt A."/>
            <person name="Yoshinaga Y."/>
            <person name="Zwiers L.-H."/>
            <person name="Turgeon B."/>
            <person name="Goodwin S."/>
            <person name="Spatafora J."/>
            <person name="Crous P."/>
            <person name="Grigoriev I."/>
        </authorList>
    </citation>
    <scope>NUCLEOTIDE SEQUENCE</scope>
    <source>
        <strain evidence="2">CBS 110217</strain>
    </source>
</reference>
<comment type="caution">
    <text evidence="2">The sequence shown here is derived from an EMBL/GenBank/DDBJ whole genome shotgun (WGS) entry which is preliminary data.</text>
</comment>
<dbReference type="EMBL" id="ML978284">
    <property type="protein sequence ID" value="KAF2024787.1"/>
    <property type="molecule type" value="Genomic_DNA"/>
</dbReference>
<accession>A0A9P4H0G9</accession>
<protein>
    <submittedName>
        <fullName evidence="2">Uncharacterized protein</fullName>
    </submittedName>
</protein>
<feature type="transmembrane region" description="Helical" evidence="1">
    <location>
        <begin position="108"/>
        <end position="131"/>
    </location>
</feature>
<dbReference type="OrthoDB" id="5428890at2759"/>
<keyword evidence="1" id="KW-1133">Transmembrane helix</keyword>
<dbReference type="AlphaFoldDB" id="A0A9P4H0G9"/>
<keyword evidence="1" id="KW-0812">Transmembrane</keyword>